<feature type="non-terminal residue" evidence="8">
    <location>
        <position position="122"/>
    </location>
</feature>
<comment type="caution">
    <text evidence="8">The sequence shown here is derived from an EMBL/GenBank/DDBJ whole genome shotgun (WGS) entry which is preliminary data.</text>
</comment>
<evidence type="ECO:0000256" key="2">
    <source>
        <dbReference type="ARBA" id="ARBA00022980"/>
    </source>
</evidence>
<evidence type="ECO:0000256" key="5">
    <source>
        <dbReference type="ARBA" id="ARBA00045746"/>
    </source>
</evidence>
<dbReference type="PANTHER" id="PTHR12850">
    <property type="entry name" value="40S RIBOSOMAL PROTEIN S25"/>
    <property type="match status" value="1"/>
</dbReference>
<reference evidence="9" key="1">
    <citation type="journal article" date="2019" name="IScience">
        <title>Narwhal Genome Reveals Long-Term Low Genetic Diversity despite Current Large Abundance Size.</title>
        <authorList>
            <person name="Westbury M.V."/>
            <person name="Petersen B."/>
            <person name="Garde E."/>
            <person name="Heide-Jorgensen M.P."/>
            <person name="Lorenzen E.D."/>
        </authorList>
    </citation>
    <scope>NUCLEOTIDE SEQUENCE [LARGE SCALE GENOMIC DNA]</scope>
</reference>
<accession>A0A4U1FK02</accession>
<comment type="function">
    <text evidence="5">Component of the small ribosomal subunit. The ribosome is a large ribonucleoprotein complex responsible for the synthesis of proteins in the cell.</text>
</comment>
<organism evidence="8 9">
    <name type="scientific">Monodon monoceros</name>
    <name type="common">Narwhal</name>
    <name type="synonym">Ceratodon monodon</name>
    <dbReference type="NCBI Taxonomy" id="40151"/>
    <lineage>
        <taxon>Eukaryota</taxon>
        <taxon>Metazoa</taxon>
        <taxon>Chordata</taxon>
        <taxon>Craniata</taxon>
        <taxon>Vertebrata</taxon>
        <taxon>Euteleostomi</taxon>
        <taxon>Mammalia</taxon>
        <taxon>Eutheria</taxon>
        <taxon>Laurasiatheria</taxon>
        <taxon>Artiodactyla</taxon>
        <taxon>Whippomorpha</taxon>
        <taxon>Cetacea</taxon>
        <taxon>Odontoceti</taxon>
        <taxon>Monodontidae</taxon>
        <taxon>Monodon</taxon>
    </lineage>
</organism>
<dbReference type="GO" id="GO:1990904">
    <property type="term" value="C:ribonucleoprotein complex"/>
    <property type="evidence" value="ECO:0007669"/>
    <property type="project" value="UniProtKB-KW"/>
</dbReference>
<evidence type="ECO:0000256" key="4">
    <source>
        <dbReference type="ARBA" id="ARBA00035021"/>
    </source>
</evidence>
<sequence length="122" mass="13471">LKICQQIEMMGFLSNIVVRLNGSSCSLNFAMLPKDDEKKDARKSAKKNKDLVNKSGGKAKKKKWSKDTHSLTVISERLKISSSLARAAFQKLLSKGLIKLVSKHRAHVTYTRNTKGGDAPAT</sequence>
<feature type="region of interest" description="Disordered" evidence="7">
    <location>
        <begin position="36"/>
        <end position="66"/>
    </location>
</feature>
<dbReference type="Gene3D" id="1.10.10.10">
    <property type="entry name" value="Winged helix-like DNA-binding domain superfamily/Winged helix DNA-binding domain"/>
    <property type="match status" value="1"/>
</dbReference>
<dbReference type="InterPro" id="IPR004977">
    <property type="entry name" value="Ribosomal_eS25"/>
</dbReference>
<dbReference type="Pfam" id="PF03297">
    <property type="entry name" value="Ribosomal_S25"/>
    <property type="match status" value="1"/>
</dbReference>
<evidence type="ECO:0000256" key="1">
    <source>
        <dbReference type="ARBA" id="ARBA00009106"/>
    </source>
</evidence>
<protein>
    <recommendedName>
        <fullName evidence="6">40S ribosomal protein S25</fullName>
    </recommendedName>
</protein>
<evidence type="ECO:0000256" key="6">
    <source>
        <dbReference type="RuleBase" id="RU366057"/>
    </source>
</evidence>
<dbReference type="GO" id="GO:0005840">
    <property type="term" value="C:ribosome"/>
    <property type="evidence" value="ECO:0007669"/>
    <property type="project" value="UniProtKB-KW"/>
</dbReference>
<gene>
    <name evidence="8" type="ORF">EI555_017984</name>
</gene>
<proteinExistence type="inferred from homology"/>
<evidence type="ECO:0000313" key="8">
    <source>
        <dbReference type="EMBL" id="TKC50322.1"/>
    </source>
</evidence>
<evidence type="ECO:0000256" key="3">
    <source>
        <dbReference type="ARBA" id="ARBA00023274"/>
    </source>
</evidence>
<dbReference type="InterPro" id="IPR036388">
    <property type="entry name" value="WH-like_DNA-bd_sf"/>
</dbReference>
<dbReference type="EMBL" id="RWIC01000088">
    <property type="protein sequence ID" value="TKC50322.1"/>
    <property type="molecule type" value="Genomic_DNA"/>
</dbReference>
<comment type="subunit">
    <text evidence="4">Component of the small ribosomal subunit.</text>
</comment>
<comment type="similarity">
    <text evidence="1 6">Belongs to the eukaryotic ribosomal protein eS25 family.</text>
</comment>
<dbReference type="Proteomes" id="UP000308365">
    <property type="component" value="Unassembled WGS sequence"/>
</dbReference>
<keyword evidence="3 6" id="KW-0687">Ribonucleoprotein</keyword>
<evidence type="ECO:0000313" key="9">
    <source>
        <dbReference type="Proteomes" id="UP000308365"/>
    </source>
</evidence>
<keyword evidence="2 6" id="KW-0689">Ribosomal protein</keyword>
<evidence type="ECO:0000256" key="7">
    <source>
        <dbReference type="SAM" id="MobiDB-lite"/>
    </source>
</evidence>
<name>A0A4U1FK02_MONMO</name>
<feature type="non-terminal residue" evidence="8">
    <location>
        <position position="1"/>
    </location>
</feature>
<feature type="compositionally biased region" description="Basic and acidic residues" evidence="7">
    <location>
        <begin position="36"/>
        <end position="52"/>
    </location>
</feature>
<dbReference type="AlphaFoldDB" id="A0A4U1FK02"/>